<evidence type="ECO:0000313" key="2">
    <source>
        <dbReference type="EMBL" id="MBB3728978.1"/>
    </source>
</evidence>
<dbReference type="EMBL" id="JACIBV010000001">
    <property type="protein sequence ID" value="MBB3728978.1"/>
    <property type="molecule type" value="Genomic_DNA"/>
</dbReference>
<sequence length="309" mass="33328">MIWLTWRQHRGQLLVTFGLLAALGLMFLVSGLEAAAFVASNAGLAPGDLDAALGARYDAVYTVFGWLPIVAPALIGAFWGAPLLGREFERGTHRLVWTQAVPVRRWLAVKLVVLGGLVALGGLAMSAMVSVWRPRFRTDTFGNVGIFNMLGVEPAAWWLFAFMLGTAAGAVLRRTLAAMAVVVGVLAVMTFGLFTLSDHYATPSRVVTADQTTVTSQDVRLVEHAWLDPAGREIAETPPGACPRGVDAGRNDSARTAYEECLIGKGYRHVVYFHGHDRFWRFQLIDAAILLAGAAGLGLVTVRAVRRAS</sequence>
<evidence type="ECO:0000313" key="3">
    <source>
        <dbReference type="Proteomes" id="UP000579945"/>
    </source>
</evidence>
<evidence type="ECO:0000256" key="1">
    <source>
        <dbReference type="SAM" id="Phobius"/>
    </source>
</evidence>
<feature type="transmembrane region" description="Helical" evidence="1">
    <location>
        <begin position="59"/>
        <end position="85"/>
    </location>
</feature>
<keyword evidence="1" id="KW-0812">Transmembrane</keyword>
<organism evidence="2 3">
    <name type="scientific">Nonomuraea dietziae</name>
    <dbReference type="NCBI Taxonomy" id="65515"/>
    <lineage>
        <taxon>Bacteria</taxon>
        <taxon>Bacillati</taxon>
        <taxon>Actinomycetota</taxon>
        <taxon>Actinomycetes</taxon>
        <taxon>Streptosporangiales</taxon>
        <taxon>Streptosporangiaceae</taxon>
        <taxon>Nonomuraea</taxon>
    </lineage>
</organism>
<proteinExistence type="predicted"/>
<keyword evidence="3" id="KW-1185">Reference proteome</keyword>
<feature type="transmembrane region" description="Helical" evidence="1">
    <location>
        <begin position="106"/>
        <end position="132"/>
    </location>
</feature>
<keyword evidence="1" id="KW-1133">Transmembrane helix</keyword>
<keyword evidence="1" id="KW-0472">Membrane</keyword>
<accession>A0A7W5YC68</accession>
<dbReference type="RefSeq" id="WP_183651618.1">
    <property type="nucleotide sequence ID" value="NZ_JACIBV010000001.1"/>
</dbReference>
<evidence type="ECO:0008006" key="4">
    <source>
        <dbReference type="Google" id="ProtNLM"/>
    </source>
</evidence>
<protein>
    <recommendedName>
        <fullName evidence="4">Transmembrane transport protein</fullName>
    </recommendedName>
</protein>
<feature type="transmembrane region" description="Helical" evidence="1">
    <location>
        <begin position="144"/>
        <end position="164"/>
    </location>
</feature>
<dbReference type="Proteomes" id="UP000579945">
    <property type="component" value="Unassembled WGS sequence"/>
</dbReference>
<gene>
    <name evidence="2" type="ORF">FHR33_004838</name>
</gene>
<feature type="transmembrane region" description="Helical" evidence="1">
    <location>
        <begin position="176"/>
        <end position="196"/>
    </location>
</feature>
<dbReference type="AlphaFoldDB" id="A0A7W5YC68"/>
<feature type="transmembrane region" description="Helical" evidence="1">
    <location>
        <begin position="282"/>
        <end position="305"/>
    </location>
</feature>
<name>A0A7W5YC68_9ACTN</name>
<reference evidence="2 3" key="1">
    <citation type="submission" date="2020-08" db="EMBL/GenBank/DDBJ databases">
        <title>Sequencing the genomes of 1000 actinobacteria strains.</title>
        <authorList>
            <person name="Klenk H.-P."/>
        </authorList>
    </citation>
    <scope>NUCLEOTIDE SEQUENCE [LARGE SCALE GENOMIC DNA]</scope>
    <source>
        <strain evidence="2 3">DSM 44320</strain>
    </source>
</reference>
<comment type="caution">
    <text evidence="2">The sequence shown here is derived from an EMBL/GenBank/DDBJ whole genome shotgun (WGS) entry which is preliminary data.</text>
</comment>
<dbReference type="GeneID" id="95391184"/>